<organism evidence="2">
    <name type="scientific">Cirrothauma sp. LA-2022</name>
    <dbReference type="NCBI Taxonomy" id="2932269"/>
    <lineage>
        <taxon>Eukaryota</taxon>
        <taxon>Metazoa</taxon>
        <taxon>Spiralia</taxon>
        <taxon>Lophotrochozoa</taxon>
        <taxon>Mollusca</taxon>
        <taxon>Cephalopoda</taxon>
        <taxon>Coleoidea</taxon>
        <taxon>Octopodiformes</taxon>
        <taxon>Octopoda</taxon>
        <taxon>Cirrata</taxon>
        <taxon>Cirroteuthidae</taxon>
        <taxon>Cirrothauma</taxon>
    </lineage>
</organism>
<keyword evidence="1" id="KW-1133">Transmembrane helix</keyword>
<name>A0A9E9FWH8_9MOLL</name>
<evidence type="ECO:0000313" key="2">
    <source>
        <dbReference type="EMBL" id="WAP91440.1"/>
    </source>
</evidence>
<proteinExistence type="predicted"/>
<sequence length="52" mass="6534">MPQLSPLNWMFLFSFFWMIMLTNSSVMWWNNKPPYKINLLKNNMNIPIKYYW</sequence>
<feature type="transmembrane region" description="Helical" evidence="1">
    <location>
        <begin position="6"/>
        <end position="29"/>
    </location>
</feature>
<dbReference type="AlphaFoldDB" id="A0A9E9FWH8"/>
<protein>
    <submittedName>
        <fullName evidence="2">ATP synthase F0 subunit 8</fullName>
    </submittedName>
</protein>
<reference evidence="2" key="1">
    <citation type="submission" date="2022-04" db="EMBL/GenBank/DDBJ databases">
        <title>Genome skimming elucidates the evolutionary history of Octopodiformes.</title>
        <authorList>
            <person name="Taite M."/>
            <person name="Fernandez-Alvarez F."/>
            <person name="Braid H."/>
            <person name="Bush S."/>
            <person name="Bolstad K."/>
            <person name="Drewery J."/>
            <person name="Mills S."/>
            <person name="Strugnell J."/>
            <person name="Vecchione M."/>
            <person name="Villanueva R."/>
            <person name="Voight J."/>
            <person name="Allcock A.L."/>
        </authorList>
    </citation>
    <scope>NUCLEOTIDE SEQUENCE</scope>
    <source>
        <strain evidence="2">A200124</strain>
    </source>
</reference>
<dbReference type="EMBL" id="ON367804">
    <property type="protein sequence ID" value="WAP91440.1"/>
    <property type="molecule type" value="Genomic_DNA"/>
</dbReference>
<gene>
    <name evidence="2" type="primary">ATP8</name>
</gene>
<keyword evidence="1" id="KW-0472">Membrane</keyword>
<keyword evidence="1" id="KW-0812">Transmembrane</keyword>
<geneLocation type="mitochondrion" evidence="2"/>
<evidence type="ECO:0000256" key="1">
    <source>
        <dbReference type="SAM" id="Phobius"/>
    </source>
</evidence>
<keyword evidence="2" id="KW-0496">Mitochondrion</keyword>
<accession>A0A9E9FWH8</accession>